<dbReference type="AlphaFoldDB" id="A0A4R1RW48"/>
<dbReference type="PROSITE" id="PS51257">
    <property type="entry name" value="PROKAR_LIPOPROTEIN"/>
    <property type="match status" value="1"/>
</dbReference>
<protein>
    <recommendedName>
        <fullName evidence="4">Lipoprotein</fullName>
    </recommendedName>
</protein>
<evidence type="ECO:0000256" key="1">
    <source>
        <dbReference type="SAM" id="Coils"/>
    </source>
</evidence>
<keyword evidence="1" id="KW-0175">Coiled coil</keyword>
<name>A0A4R1RW48_HYDET</name>
<sequence length="158" mass="17512">MTTKVGKSEPHFLLPLAFLLVLALAFSGCGVKLIAEYDAIIDRYVTDLQAGIETFLVKMERTAGTPDGQYRNNAGFYDQIKGSLNSILSRANSLPQNELVVAEINLLRQNVENLRQIHENQGEKGLTPPLIEPIRAAFEAQLTAIIKLQHALKRSAQR</sequence>
<evidence type="ECO:0000313" key="3">
    <source>
        <dbReference type="Proteomes" id="UP000295008"/>
    </source>
</evidence>
<gene>
    <name evidence="2" type="ORF">EDC14_100836</name>
</gene>
<evidence type="ECO:0008006" key="4">
    <source>
        <dbReference type="Google" id="ProtNLM"/>
    </source>
</evidence>
<dbReference type="OrthoDB" id="6308189at2"/>
<feature type="coiled-coil region" evidence="1">
    <location>
        <begin position="97"/>
        <end position="124"/>
    </location>
</feature>
<dbReference type="Proteomes" id="UP000295008">
    <property type="component" value="Unassembled WGS sequence"/>
</dbReference>
<reference evidence="2 3" key="1">
    <citation type="submission" date="2019-03" db="EMBL/GenBank/DDBJ databases">
        <title>Genomic Encyclopedia of Type Strains, Phase IV (KMG-IV): sequencing the most valuable type-strain genomes for metagenomic binning, comparative biology and taxonomic classification.</title>
        <authorList>
            <person name="Goeker M."/>
        </authorList>
    </citation>
    <scope>NUCLEOTIDE SEQUENCE [LARGE SCALE GENOMIC DNA]</scope>
    <source>
        <strain evidence="2 3">LX-B</strain>
    </source>
</reference>
<organism evidence="2 3">
    <name type="scientific">Hydrogenispora ethanolica</name>
    <dbReference type="NCBI Taxonomy" id="1082276"/>
    <lineage>
        <taxon>Bacteria</taxon>
        <taxon>Bacillati</taxon>
        <taxon>Bacillota</taxon>
        <taxon>Hydrogenispora</taxon>
    </lineage>
</organism>
<evidence type="ECO:0000313" key="2">
    <source>
        <dbReference type="EMBL" id="TCL70891.1"/>
    </source>
</evidence>
<comment type="caution">
    <text evidence="2">The sequence shown here is derived from an EMBL/GenBank/DDBJ whole genome shotgun (WGS) entry which is preliminary data.</text>
</comment>
<dbReference type="EMBL" id="SLUN01000008">
    <property type="protein sequence ID" value="TCL70891.1"/>
    <property type="molecule type" value="Genomic_DNA"/>
</dbReference>
<proteinExistence type="predicted"/>
<dbReference type="RefSeq" id="WP_132013864.1">
    <property type="nucleotide sequence ID" value="NZ_SLUN01000008.1"/>
</dbReference>
<keyword evidence="3" id="KW-1185">Reference proteome</keyword>
<accession>A0A4R1RW48</accession>